<dbReference type="SUPFAM" id="SSF52540">
    <property type="entry name" value="P-loop containing nucleoside triphosphate hydrolases"/>
    <property type="match status" value="1"/>
</dbReference>
<dbReference type="Proteomes" id="UP000185984">
    <property type="component" value="Unassembled WGS sequence"/>
</dbReference>
<dbReference type="InterPro" id="IPR027417">
    <property type="entry name" value="P-loop_NTPase"/>
</dbReference>
<sequence length="318" mass="37060">MFIMQVNKIKVLYIAGYSFSGSTILANILGEIESFFSAGELRCIWEENLIKNFRCGCGSRFHDCSFWQEVFNKYPGGMQHINAQEIVGLQEKRKHFPFMLLPGNKQVLKPRFKKYLSSIEKLYQAIQSTTGSKVIVDSSKSPLYSYTLSMLPTIDLYIVHLVRDPRAVQYSCIKRKLRKKHRWEEHSIVEGCLTWNACNSAVELFWRSSLNHYLRLHYEDFIQRPKVALQQILQLVQEDVTQLPIKGKNIVNLTTNHTAIGNNNRFNAGATQLKIDEQWKEKMSVEDRQIVTNLTLPWLLYYGYLNKNKFTSNYLKIT</sequence>
<dbReference type="Pfam" id="PF13469">
    <property type="entry name" value="Sulfotransfer_3"/>
    <property type="match status" value="1"/>
</dbReference>
<name>A0A1U7HYV4_9CHRO</name>
<dbReference type="AlphaFoldDB" id="A0A1U7HYV4"/>
<reference evidence="1 2" key="1">
    <citation type="submission" date="2016-11" db="EMBL/GenBank/DDBJ databases">
        <title>Draft Genome Sequences of Nine Cyanobacterial Strains from Diverse Habitats.</title>
        <authorList>
            <person name="Zhu T."/>
            <person name="Hou S."/>
            <person name="Lu X."/>
            <person name="Hess W.R."/>
        </authorList>
    </citation>
    <scope>NUCLEOTIDE SEQUENCE [LARGE SCALE GENOMIC DNA]</scope>
    <source>
        <strain evidence="1 2">5.2 s.c.1</strain>
    </source>
</reference>
<accession>A0A1U7HYV4</accession>
<dbReference type="EMBL" id="MRCC01000002">
    <property type="protein sequence ID" value="OKH28811.1"/>
    <property type="molecule type" value="Genomic_DNA"/>
</dbReference>
<protein>
    <submittedName>
        <fullName evidence="1">Uncharacterized protein</fullName>
    </submittedName>
</protein>
<proteinExistence type="predicted"/>
<dbReference type="STRING" id="247279.NIES1031_02625"/>
<evidence type="ECO:0000313" key="1">
    <source>
        <dbReference type="EMBL" id="OKH28811.1"/>
    </source>
</evidence>
<evidence type="ECO:0000313" key="2">
    <source>
        <dbReference type="Proteomes" id="UP000185984"/>
    </source>
</evidence>
<keyword evidence="2" id="KW-1185">Reference proteome</keyword>
<comment type="caution">
    <text evidence="1">The sequence shown here is derived from an EMBL/GenBank/DDBJ whole genome shotgun (WGS) entry which is preliminary data.</text>
</comment>
<organism evidence="1 2">
    <name type="scientific">Chroogloeocystis siderophila 5.2 s.c.1</name>
    <dbReference type="NCBI Taxonomy" id="247279"/>
    <lineage>
        <taxon>Bacteria</taxon>
        <taxon>Bacillati</taxon>
        <taxon>Cyanobacteriota</taxon>
        <taxon>Cyanophyceae</taxon>
        <taxon>Oscillatoriophycideae</taxon>
        <taxon>Chroococcales</taxon>
        <taxon>Chroococcaceae</taxon>
        <taxon>Chroogloeocystis</taxon>
    </lineage>
</organism>
<gene>
    <name evidence="1" type="ORF">NIES1031_02625</name>
</gene>
<dbReference type="Gene3D" id="3.40.50.300">
    <property type="entry name" value="P-loop containing nucleotide triphosphate hydrolases"/>
    <property type="match status" value="1"/>
</dbReference>